<feature type="domain" description="MPN" evidence="6">
    <location>
        <begin position="27"/>
        <end position="152"/>
    </location>
</feature>
<keyword evidence="2" id="KW-0479">Metal-binding</keyword>
<dbReference type="GO" id="GO:0006508">
    <property type="term" value="P:proteolysis"/>
    <property type="evidence" value="ECO:0007669"/>
    <property type="project" value="UniProtKB-KW"/>
</dbReference>
<evidence type="ECO:0000256" key="5">
    <source>
        <dbReference type="ARBA" id="ARBA00023049"/>
    </source>
</evidence>
<dbReference type="RefSeq" id="WP_346820147.1">
    <property type="nucleotide sequence ID" value="NZ_JBDKWZ010000002.1"/>
</dbReference>
<dbReference type="Proteomes" id="UP001403385">
    <property type="component" value="Unassembled WGS sequence"/>
</dbReference>
<dbReference type="AlphaFoldDB" id="A0AAW9RRH1"/>
<proteinExistence type="predicted"/>
<reference evidence="7 8" key="1">
    <citation type="submission" date="2024-04" db="EMBL/GenBank/DDBJ databases">
        <title>Novel genus in family Flammeovirgaceae.</title>
        <authorList>
            <person name="Nguyen T.H."/>
            <person name="Vuong T.Q."/>
            <person name="Le H."/>
            <person name="Kim S.-G."/>
        </authorList>
    </citation>
    <scope>NUCLEOTIDE SEQUENCE [LARGE SCALE GENOMIC DNA]</scope>
    <source>
        <strain evidence="7 8">JCM 23209</strain>
    </source>
</reference>
<comment type="caution">
    <text evidence="7">The sequence shown here is derived from an EMBL/GenBank/DDBJ whole genome shotgun (WGS) entry which is preliminary data.</text>
</comment>
<evidence type="ECO:0000256" key="1">
    <source>
        <dbReference type="ARBA" id="ARBA00022670"/>
    </source>
</evidence>
<dbReference type="SUPFAM" id="SSF102712">
    <property type="entry name" value="JAB1/MPN domain"/>
    <property type="match status" value="1"/>
</dbReference>
<keyword evidence="8" id="KW-1185">Reference proteome</keyword>
<dbReference type="GO" id="GO:0008237">
    <property type="term" value="F:metallopeptidase activity"/>
    <property type="evidence" value="ECO:0007669"/>
    <property type="project" value="UniProtKB-KW"/>
</dbReference>
<dbReference type="PROSITE" id="PS50249">
    <property type="entry name" value="MPN"/>
    <property type="match status" value="1"/>
</dbReference>
<evidence type="ECO:0000256" key="4">
    <source>
        <dbReference type="ARBA" id="ARBA00022833"/>
    </source>
</evidence>
<evidence type="ECO:0000256" key="2">
    <source>
        <dbReference type="ARBA" id="ARBA00022723"/>
    </source>
</evidence>
<accession>A0AAW9RRH1</accession>
<protein>
    <submittedName>
        <fullName evidence="7">JAB domain-containing protein</fullName>
    </submittedName>
</protein>
<dbReference type="Pfam" id="PF04002">
    <property type="entry name" value="RadC"/>
    <property type="match status" value="1"/>
</dbReference>
<dbReference type="InterPro" id="IPR025657">
    <property type="entry name" value="RadC_JAB"/>
</dbReference>
<dbReference type="PANTHER" id="PTHR30471">
    <property type="entry name" value="DNA REPAIR PROTEIN RADC"/>
    <property type="match status" value="1"/>
</dbReference>
<organism evidence="7 8">
    <name type="scientific">Rapidithrix thailandica</name>
    <dbReference type="NCBI Taxonomy" id="413964"/>
    <lineage>
        <taxon>Bacteria</taxon>
        <taxon>Pseudomonadati</taxon>
        <taxon>Bacteroidota</taxon>
        <taxon>Cytophagia</taxon>
        <taxon>Cytophagales</taxon>
        <taxon>Flammeovirgaceae</taxon>
        <taxon>Rapidithrix</taxon>
    </lineage>
</organism>
<dbReference type="CDD" id="cd08071">
    <property type="entry name" value="MPN_DUF2466"/>
    <property type="match status" value="1"/>
</dbReference>
<gene>
    <name evidence="7" type="ORF">AAG747_05570</name>
</gene>
<name>A0AAW9RRH1_9BACT</name>
<evidence type="ECO:0000313" key="7">
    <source>
        <dbReference type="EMBL" id="MEN7547364.1"/>
    </source>
</evidence>
<dbReference type="GO" id="GO:0046872">
    <property type="term" value="F:metal ion binding"/>
    <property type="evidence" value="ECO:0007669"/>
    <property type="project" value="UniProtKB-KW"/>
</dbReference>
<dbReference type="InterPro" id="IPR020891">
    <property type="entry name" value="UPF0758_CS"/>
</dbReference>
<keyword evidence="4" id="KW-0862">Zinc</keyword>
<keyword evidence="5" id="KW-0482">Metalloprotease</keyword>
<evidence type="ECO:0000259" key="6">
    <source>
        <dbReference type="PROSITE" id="PS50249"/>
    </source>
</evidence>
<dbReference type="Gene3D" id="3.40.140.10">
    <property type="entry name" value="Cytidine Deaminase, domain 2"/>
    <property type="match status" value="1"/>
</dbReference>
<sequence length="152" mass="16628">MVPNAQFQIAEIQVSYNPPVAVCQRPQICSSQEAYQIFLDSWDAGKLELLEQFKILLLNRANRVLGLYEVSSGGISETTADPKLIFSVALKAAASSLVLCHNHPSGNLKPSQDDLHLTQKFKAAGQLLGIVVLDHVILTREGYYSFADEGAL</sequence>
<evidence type="ECO:0000313" key="8">
    <source>
        <dbReference type="Proteomes" id="UP001403385"/>
    </source>
</evidence>
<dbReference type="PROSITE" id="PS01302">
    <property type="entry name" value="UPF0758"/>
    <property type="match status" value="1"/>
</dbReference>
<dbReference type="PANTHER" id="PTHR30471:SF3">
    <property type="entry name" value="UPF0758 PROTEIN YEES-RELATED"/>
    <property type="match status" value="1"/>
</dbReference>
<dbReference type="InterPro" id="IPR037518">
    <property type="entry name" value="MPN"/>
</dbReference>
<dbReference type="InterPro" id="IPR001405">
    <property type="entry name" value="UPF0758"/>
</dbReference>
<keyword evidence="3" id="KW-0378">Hydrolase</keyword>
<keyword evidence="1" id="KW-0645">Protease</keyword>
<evidence type="ECO:0000256" key="3">
    <source>
        <dbReference type="ARBA" id="ARBA00022801"/>
    </source>
</evidence>
<dbReference type="EMBL" id="JBDKWZ010000002">
    <property type="protein sequence ID" value="MEN7547364.1"/>
    <property type="molecule type" value="Genomic_DNA"/>
</dbReference>